<evidence type="ECO:0000256" key="2">
    <source>
        <dbReference type="ARBA" id="ARBA00023136"/>
    </source>
</evidence>
<evidence type="ECO:0000256" key="3">
    <source>
        <dbReference type="ARBA" id="ARBA00023157"/>
    </source>
</evidence>
<dbReference type="PROSITE" id="PS00290">
    <property type="entry name" value="IG_MHC"/>
    <property type="match status" value="1"/>
</dbReference>
<evidence type="ECO:0000313" key="9">
    <source>
        <dbReference type="Proteomes" id="UP000694867"/>
    </source>
</evidence>
<dbReference type="GO" id="GO:0050839">
    <property type="term" value="F:cell adhesion molecule binding"/>
    <property type="evidence" value="ECO:0007669"/>
    <property type="project" value="TreeGrafter"/>
</dbReference>
<dbReference type="InterPro" id="IPR003006">
    <property type="entry name" value="Ig/MHC_CS"/>
</dbReference>
<evidence type="ECO:0000256" key="1">
    <source>
        <dbReference type="ARBA" id="ARBA00004479"/>
    </source>
</evidence>
<dbReference type="PANTHER" id="PTHR11640:SF31">
    <property type="entry name" value="IRREGULAR CHIASM C-ROUGHEST PROTEIN-RELATED"/>
    <property type="match status" value="1"/>
</dbReference>
<evidence type="ECO:0000256" key="5">
    <source>
        <dbReference type="ARBA" id="ARBA00023319"/>
    </source>
</evidence>
<keyword evidence="2 7" id="KW-0472">Membrane</keyword>
<dbReference type="RefSeq" id="XP_003746196.1">
    <property type="nucleotide sequence ID" value="XM_003746148.1"/>
</dbReference>
<feature type="domain" description="Ig-like" evidence="8">
    <location>
        <begin position="447"/>
        <end position="535"/>
    </location>
</feature>
<keyword evidence="4" id="KW-0325">Glycoprotein</keyword>
<dbReference type="InterPro" id="IPR013783">
    <property type="entry name" value="Ig-like_fold"/>
</dbReference>
<dbReference type="GO" id="GO:0005886">
    <property type="term" value="C:plasma membrane"/>
    <property type="evidence" value="ECO:0007669"/>
    <property type="project" value="TreeGrafter"/>
</dbReference>
<dbReference type="GO" id="GO:0098609">
    <property type="term" value="P:cell-cell adhesion"/>
    <property type="evidence" value="ECO:0007669"/>
    <property type="project" value="TreeGrafter"/>
</dbReference>
<dbReference type="InterPro" id="IPR051275">
    <property type="entry name" value="Cell_adhesion_signaling"/>
</dbReference>
<feature type="transmembrane region" description="Helical" evidence="7">
    <location>
        <begin position="941"/>
        <end position="965"/>
    </location>
</feature>
<comment type="subcellular location">
    <subcellularLocation>
        <location evidence="1">Membrane</location>
        <topology evidence="1">Single-pass type I membrane protein</topology>
    </subcellularLocation>
</comment>
<dbReference type="Gene3D" id="2.60.40.10">
    <property type="entry name" value="Immunoglobulins"/>
    <property type="match status" value="8"/>
</dbReference>
<feature type="domain" description="Ig-like" evidence="8">
    <location>
        <begin position="845"/>
        <end position="921"/>
    </location>
</feature>
<name>A0AAJ6QWF1_9ACAR</name>
<feature type="domain" description="Ig-like" evidence="8">
    <location>
        <begin position="28"/>
        <end position="125"/>
    </location>
</feature>
<keyword evidence="9" id="KW-1185">Reference proteome</keyword>
<feature type="domain" description="Ig-like" evidence="8">
    <location>
        <begin position="542"/>
        <end position="613"/>
    </location>
</feature>
<dbReference type="PROSITE" id="PS50835">
    <property type="entry name" value="IG_LIKE"/>
    <property type="match status" value="6"/>
</dbReference>
<dbReference type="PANTHER" id="PTHR11640">
    <property type="entry name" value="NEPHRIN"/>
    <property type="match status" value="1"/>
</dbReference>
<sequence>MFSTLKEKFDTGSQCVASDDVVQIIGLDGDSTRLPCLVDTTKCGEVFLITWSKYVNDMWKRVFIYNGNKQNAQLDLADGAVTRADFYIKNTTAILQIAPLKLTDEARYKCDVTYKKGGCPSLSYTNLIVRAKPKDPVIELSGVEYPDGAVIGPLLEEETFNVTCTTRGAKPPAQVVLYQNDQELKAQLVSSTVDGYITSTVTYSNVFNRDDIRSRFKCEVRHVTFPEPKSIEVQIMLHLKPRDISLKPPQMNIPEGGRMISTCVVQGANPAANAIWYREGIELASQPHSSHSRTEDDTFDTTSVLDIPVNRYDHNVVFACHGTNEVMKQKGAVPLMDNYTMSVLFTPFVWIERANNYPVKQGSSVDVICNFTANPTNIFDYTFAKDNVTIHAADEKLYALIQDADNSPILRILNVTKDDHGNYTCSLKNEMGWGNSSNAVSLDVLYPPTAKLEMNPTTVKDVDTMPKDLEVMLRCDVEDGNPTWTHRTRWYHNGILFNETSEYELHLAGYRAQAGNFTCSLQNDADFGNQSSPIYLDVEYPPGSARIQIAEMYAVKNKSVTLLCLLDDVGHPDVHAYTWYVNDTFLDDTIANNYTIYNISMETQRQYGCEGKNTVGSGLRGYLDLIQFAPPAMVEPLPPVFGALFNDSNIELRCRVECSPECSVEWYRTHPDKGSYSLVFDPLYSIETVLDPANITENYFSGVVSTLRFNLDQFPNGILDLTKDGTQNKDFVVQYSCVSSSNFVGPSVNSTTRFQVEYAPDNVRVNPERQNVRVGDRHELVQCRGKGVPPPHYQWFFKGRLISNSSQLPPEYDLKKDHHGNYTCVASNTHGQASKIAYINIVYKPSCSISAESSTGDDDEPDRLVCRVDSNPTKFSVKWDRNNKPLSDKNVLIEGMSSVLVRDSDTEQFHLGEYRCSPNNSIGFTECVFVVEGAAALPAGLVWVILAIIIIILLLTIIVLLICLFRRKLKQSDPYDLSDVFRRTTPATYQAVAKGPVPPVPPPINQSVVSPAYENVNFKKNQVEPTIEGGEDLIYADMYEDSKGGKIPDPRETPTLPPKNISGQPTPPLPPKAPARKGHKSWENE</sequence>
<evidence type="ECO:0000256" key="6">
    <source>
        <dbReference type="SAM" id="MobiDB-lite"/>
    </source>
</evidence>
<feature type="domain" description="Ig-like" evidence="8">
    <location>
        <begin position="241"/>
        <end position="441"/>
    </location>
</feature>
<feature type="domain" description="Ig-like" evidence="8">
    <location>
        <begin position="760"/>
        <end position="840"/>
    </location>
</feature>
<dbReference type="GO" id="GO:0005911">
    <property type="term" value="C:cell-cell junction"/>
    <property type="evidence" value="ECO:0007669"/>
    <property type="project" value="TreeGrafter"/>
</dbReference>
<evidence type="ECO:0000259" key="8">
    <source>
        <dbReference type="PROSITE" id="PS50835"/>
    </source>
</evidence>
<dbReference type="Pfam" id="PF13927">
    <property type="entry name" value="Ig_3"/>
    <property type="match status" value="2"/>
</dbReference>
<dbReference type="GeneID" id="100900936"/>
<dbReference type="InterPro" id="IPR013162">
    <property type="entry name" value="CD80_C2-set"/>
</dbReference>
<keyword evidence="5" id="KW-0393">Immunoglobulin domain</keyword>
<evidence type="ECO:0000256" key="7">
    <source>
        <dbReference type="SAM" id="Phobius"/>
    </source>
</evidence>
<keyword evidence="7" id="KW-0812">Transmembrane</keyword>
<feature type="compositionally biased region" description="Basic and acidic residues" evidence="6">
    <location>
        <begin position="1041"/>
        <end position="1052"/>
    </location>
</feature>
<evidence type="ECO:0000256" key="4">
    <source>
        <dbReference type="ARBA" id="ARBA00023180"/>
    </source>
</evidence>
<dbReference type="InterPro" id="IPR003599">
    <property type="entry name" value="Ig_sub"/>
</dbReference>
<dbReference type="Proteomes" id="UP000694867">
    <property type="component" value="Unplaced"/>
</dbReference>
<dbReference type="SMART" id="SM00409">
    <property type="entry name" value="IG"/>
    <property type="match status" value="6"/>
</dbReference>
<dbReference type="SUPFAM" id="SSF48726">
    <property type="entry name" value="Immunoglobulin"/>
    <property type="match status" value="8"/>
</dbReference>
<evidence type="ECO:0000313" key="10">
    <source>
        <dbReference type="RefSeq" id="XP_003746196.1"/>
    </source>
</evidence>
<protein>
    <submittedName>
        <fullName evidence="10">Titin-like</fullName>
    </submittedName>
</protein>
<dbReference type="KEGG" id="goe:100900936"/>
<keyword evidence="3" id="KW-1015">Disulfide bond</keyword>
<reference evidence="10" key="1">
    <citation type="submission" date="2025-08" db="UniProtKB">
        <authorList>
            <consortium name="RefSeq"/>
        </authorList>
    </citation>
    <scope>IDENTIFICATION</scope>
</reference>
<feature type="region of interest" description="Disordered" evidence="6">
    <location>
        <begin position="1041"/>
        <end position="1085"/>
    </location>
</feature>
<dbReference type="AlphaFoldDB" id="A0AAJ6QWF1"/>
<dbReference type="InterPro" id="IPR007110">
    <property type="entry name" value="Ig-like_dom"/>
</dbReference>
<dbReference type="SMART" id="SM00408">
    <property type="entry name" value="IGc2"/>
    <property type="match status" value="5"/>
</dbReference>
<keyword evidence="7" id="KW-1133">Transmembrane helix</keyword>
<gene>
    <name evidence="10" type="primary">LOC100900936</name>
</gene>
<accession>A0AAJ6QWF1</accession>
<proteinExistence type="predicted"/>
<dbReference type="InterPro" id="IPR003598">
    <property type="entry name" value="Ig_sub2"/>
</dbReference>
<dbReference type="InterPro" id="IPR036179">
    <property type="entry name" value="Ig-like_dom_sf"/>
</dbReference>
<dbReference type="Pfam" id="PF08205">
    <property type="entry name" value="C2-set_2"/>
    <property type="match status" value="2"/>
</dbReference>
<organism evidence="9 10">
    <name type="scientific">Galendromus occidentalis</name>
    <name type="common">western predatory mite</name>
    <dbReference type="NCBI Taxonomy" id="34638"/>
    <lineage>
        <taxon>Eukaryota</taxon>
        <taxon>Metazoa</taxon>
        <taxon>Ecdysozoa</taxon>
        <taxon>Arthropoda</taxon>
        <taxon>Chelicerata</taxon>
        <taxon>Arachnida</taxon>
        <taxon>Acari</taxon>
        <taxon>Parasitiformes</taxon>
        <taxon>Mesostigmata</taxon>
        <taxon>Gamasina</taxon>
        <taxon>Phytoseioidea</taxon>
        <taxon>Phytoseiidae</taxon>
        <taxon>Typhlodrominae</taxon>
        <taxon>Galendromus</taxon>
    </lineage>
</organism>